<reference evidence="2" key="1">
    <citation type="submission" date="2023-11" db="UniProtKB">
        <authorList>
            <consortium name="WormBaseParasite"/>
        </authorList>
    </citation>
    <scope>IDENTIFICATION</scope>
</reference>
<sequence>MIQLDSQVTTSLFWAYEHFKCPRKFTVLEDKKIVDTSDVNLPLSCLKTVIKSPLVLLYDNENWFSLASLLSYRSSAIPRISLVAVLRTFSNSSLSLGRDYLLACSARV</sequence>
<evidence type="ECO:0000313" key="1">
    <source>
        <dbReference type="Proteomes" id="UP000050791"/>
    </source>
</evidence>
<protein>
    <submittedName>
        <fullName evidence="2">Uncharacterized protein</fullName>
    </submittedName>
</protein>
<proteinExistence type="predicted"/>
<dbReference type="WBParaSite" id="SMTH1_75810.1">
    <property type="protein sequence ID" value="SMTH1_75810.1"/>
    <property type="gene ID" value="SMTH1_75810"/>
</dbReference>
<accession>A0AA85BSW5</accession>
<dbReference type="AlphaFoldDB" id="A0AA85BSW5"/>
<evidence type="ECO:0000313" key="2">
    <source>
        <dbReference type="WBParaSite" id="SMTH1_75810.1"/>
    </source>
</evidence>
<name>A0AA85BSW5_9TREM</name>
<organism evidence="1 2">
    <name type="scientific">Schistosoma mattheei</name>
    <dbReference type="NCBI Taxonomy" id="31246"/>
    <lineage>
        <taxon>Eukaryota</taxon>
        <taxon>Metazoa</taxon>
        <taxon>Spiralia</taxon>
        <taxon>Lophotrochozoa</taxon>
        <taxon>Platyhelminthes</taxon>
        <taxon>Trematoda</taxon>
        <taxon>Digenea</taxon>
        <taxon>Strigeidida</taxon>
        <taxon>Schistosomatoidea</taxon>
        <taxon>Schistosomatidae</taxon>
        <taxon>Schistosoma</taxon>
    </lineage>
</organism>
<dbReference type="Proteomes" id="UP000050791">
    <property type="component" value="Unassembled WGS sequence"/>
</dbReference>